<evidence type="ECO:0000313" key="2">
    <source>
        <dbReference type="EMBL" id="KAF0716022.1"/>
    </source>
</evidence>
<sequence>MRVICQKSATKNEIAPKHECFLNWTKSSTSMEADGVVEHGLKYNRIISDGDSSGNIQIVRLICTGSKSNSALNLIPEAENGGILREMINGTPTLNSESLIKNKTNNLCEQFNAIINKHAAGKRLNFSGRRSYNTRVEAAVISFNSNQFLRKIHKQMANNSSPGMFGKKFMKNIDRIRKNTKNRIQLFPDERGYQKPHSYEPDADYGLAEPLIENLSTEELETKKSLFFHH</sequence>
<protein>
    <submittedName>
        <fullName evidence="2">YqaJ domain-containing protein</fullName>
    </submittedName>
</protein>
<dbReference type="AlphaFoldDB" id="A0A6G0W1B6"/>
<evidence type="ECO:0000313" key="3">
    <source>
        <dbReference type="Proteomes" id="UP000478052"/>
    </source>
</evidence>
<organism evidence="2 3">
    <name type="scientific">Aphis craccivora</name>
    <name type="common">Cowpea aphid</name>
    <dbReference type="NCBI Taxonomy" id="307492"/>
    <lineage>
        <taxon>Eukaryota</taxon>
        <taxon>Metazoa</taxon>
        <taxon>Ecdysozoa</taxon>
        <taxon>Arthropoda</taxon>
        <taxon>Hexapoda</taxon>
        <taxon>Insecta</taxon>
        <taxon>Pterygota</taxon>
        <taxon>Neoptera</taxon>
        <taxon>Paraneoptera</taxon>
        <taxon>Hemiptera</taxon>
        <taxon>Sternorrhyncha</taxon>
        <taxon>Aphidomorpha</taxon>
        <taxon>Aphidoidea</taxon>
        <taxon>Aphididae</taxon>
        <taxon>Aphidini</taxon>
        <taxon>Aphis</taxon>
        <taxon>Aphis</taxon>
    </lineage>
</organism>
<dbReference type="InterPro" id="IPR049012">
    <property type="entry name" value="Mutator_transp_dom"/>
</dbReference>
<dbReference type="Pfam" id="PF20700">
    <property type="entry name" value="Mutator"/>
    <property type="match status" value="1"/>
</dbReference>
<dbReference type="OrthoDB" id="6612141at2759"/>
<reference evidence="2 3" key="1">
    <citation type="submission" date="2019-08" db="EMBL/GenBank/DDBJ databases">
        <title>Whole genome of Aphis craccivora.</title>
        <authorList>
            <person name="Voronova N.V."/>
            <person name="Shulinski R.S."/>
            <person name="Bandarenka Y.V."/>
            <person name="Zhorov D.G."/>
            <person name="Warner D."/>
        </authorList>
    </citation>
    <scope>NUCLEOTIDE SEQUENCE [LARGE SCALE GENOMIC DNA]</scope>
    <source>
        <strain evidence="2">180601</strain>
        <tissue evidence="2">Whole Body</tissue>
    </source>
</reference>
<evidence type="ECO:0000259" key="1">
    <source>
        <dbReference type="Pfam" id="PF20700"/>
    </source>
</evidence>
<dbReference type="Proteomes" id="UP000478052">
    <property type="component" value="Unassembled WGS sequence"/>
</dbReference>
<comment type="caution">
    <text evidence="2">The sequence shown here is derived from an EMBL/GenBank/DDBJ whole genome shotgun (WGS) entry which is preliminary data.</text>
</comment>
<dbReference type="EMBL" id="VUJU01010063">
    <property type="protein sequence ID" value="KAF0716022.1"/>
    <property type="molecule type" value="Genomic_DNA"/>
</dbReference>
<feature type="domain" description="Mutator-like transposase" evidence="1">
    <location>
        <begin position="4"/>
        <end position="56"/>
    </location>
</feature>
<proteinExistence type="predicted"/>
<accession>A0A6G0W1B6</accession>
<gene>
    <name evidence="2" type="ORF">FWK35_00027808</name>
</gene>
<keyword evidence="3" id="KW-1185">Reference proteome</keyword>
<name>A0A6G0W1B6_APHCR</name>